<feature type="transmembrane region" description="Helical" evidence="9">
    <location>
        <begin position="72"/>
        <end position="98"/>
    </location>
</feature>
<feature type="transmembrane region" description="Helical" evidence="9">
    <location>
        <begin position="243"/>
        <end position="264"/>
    </location>
</feature>
<evidence type="ECO:0000259" key="10">
    <source>
        <dbReference type="PROSITE" id="PS50928"/>
    </source>
</evidence>
<evidence type="ECO:0000313" key="11">
    <source>
        <dbReference type="EMBL" id="SDM73736.1"/>
    </source>
</evidence>
<dbReference type="RefSeq" id="WP_090233882.1">
    <property type="nucleotide sequence ID" value="NZ_FNHW01000001.1"/>
</dbReference>
<evidence type="ECO:0000256" key="3">
    <source>
        <dbReference type="ARBA" id="ARBA00022448"/>
    </source>
</evidence>
<sequence length="278" mass="31023">MNSLLKVNNKYFTTVIAVISTIIFLFPVYWMVTTSIKPMSGILSTTPQIIPREIQFQAYVKNFIQDTEILRFFLNSVIIATGSMILTLLFASPFSYALARLELKGRGWMIGFLLVVQMLPNIMLALPFFILFSKLHLLNNFISLIIANATLSMPFAILVLRPFFMSIPKGLEEAAVIDGCNRFTAFWKIVLPLAKPGLLTVGSFCFLHAWGDLLFALILTTDKSVRPLTVHLYTFVGQYGTDWNSLMAVATVCVIPIIIIFIAFQKHIVGGLASGSVK</sequence>
<evidence type="ECO:0000256" key="4">
    <source>
        <dbReference type="ARBA" id="ARBA00022475"/>
    </source>
</evidence>
<evidence type="ECO:0000256" key="8">
    <source>
        <dbReference type="ARBA" id="ARBA00023136"/>
    </source>
</evidence>
<evidence type="ECO:0000256" key="2">
    <source>
        <dbReference type="ARBA" id="ARBA00009047"/>
    </source>
</evidence>
<evidence type="ECO:0000256" key="9">
    <source>
        <dbReference type="RuleBase" id="RU363032"/>
    </source>
</evidence>
<dbReference type="AlphaFoldDB" id="A0A1G9VNQ6"/>
<dbReference type="OrthoDB" id="9810086at2"/>
<feature type="transmembrane region" description="Helical" evidence="9">
    <location>
        <begin position="12"/>
        <end position="32"/>
    </location>
</feature>
<evidence type="ECO:0000256" key="1">
    <source>
        <dbReference type="ARBA" id="ARBA00004651"/>
    </source>
</evidence>
<name>A0A1G9VNQ6_9BACL</name>
<evidence type="ECO:0000256" key="5">
    <source>
        <dbReference type="ARBA" id="ARBA00022597"/>
    </source>
</evidence>
<dbReference type="PANTHER" id="PTHR32243:SF50">
    <property type="entry name" value="MALTOSE_MALTODEXTRIN TRANSPORT SYSTEM PERMEASE PROTEIN MALG"/>
    <property type="match status" value="1"/>
</dbReference>
<dbReference type="InterPro" id="IPR035906">
    <property type="entry name" value="MetI-like_sf"/>
</dbReference>
<feature type="domain" description="ABC transmembrane type-1" evidence="10">
    <location>
        <begin position="73"/>
        <end position="264"/>
    </location>
</feature>
<keyword evidence="4" id="KW-1003">Cell membrane</keyword>
<dbReference type="SUPFAM" id="SSF161098">
    <property type="entry name" value="MetI-like"/>
    <property type="match status" value="1"/>
</dbReference>
<feature type="transmembrane region" description="Helical" evidence="9">
    <location>
        <begin position="198"/>
        <end position="219"/>
    </location>
</feature>
<dbReference type="GO" id="GO:0055085">
    <property type="term" value="P:transmembrane transport"/>
    <property type="evidence" value="ECO:0007669"/>
    <property type="project" value="InterPro"/>
</dbReference>
<reference evidence="12" key="1">
    <citation type="submission" date="2016-10" db="EMBL/GenBank/DDBJ databases">
        <authorList>
            <person name="Varghese N."/>
            <person name="Submissions S."/>
        </authorList>
    </citation>
    <scope>NUCLEOTIDE SEQUENCE [LARGE SCALE GENOMIC DNA]</scope>
    <source>
        <strain evidence="12">CGMCC 1.6854</strain>
    </source>
</reference>
<feature type="transmembrane region" description="Helical" evidence="9">
    <location>
        <begin position="138"/>
        <end position="160"/>
    </location>
</feature>
<feature type="transmembrane region" description="Helical" evidence="9">
    <location>
        <begin position="110"/>
        <end position="132"/>
    </location>
</feature>
<proteinExistence type="inferred from homology"/>
<dbReference type="Pfam" id="PF00528">
    <property type="entry name" value="BPD_transp_1"/>
    <property type="match status" value="1"/>
</dbReference>
<keyword evidence="3 9" id="KW-0813">Transport</keyword>
<keyword evidence="6 9" id="KW-0812">Transmembrane</keyword>
<comment type="subcellular location">
    <subcellularLocation>
        <location evidence="1 9">Cell membrane</location>
        <topology evidence="1 9">Multi-pass membrane protein</topology>
    </subcellularLocation>
</comment>
<accession>A0A1G9VNQ6</accession>
<keyword evidence="8 9" id="KW-0472">Membrane</keyword>
<keyword evidence="5" id="KW-0762">Sugar transport</keyword>
<dbReference type="Gene3D" id="1.10.3720.10">
    <property type="entry name" value="MetI-like"/>
    <property type="match status" value="1"/>
</dbReference>
<comment type="similarity">
    <text evidence="2">Belongs to the binding-protein-dependent transport system permease family. MalFG subfamily.</text>
</comment>
<evidence type="ECO:0000313" key="12">
    <source>
        <dbReference type="Proteomes" id="UP000199544"/>
    </source>
</evidence>
<organism evidence="11 12">
    <name type="scientific">Fictibacillus solisalsi</name>
    <dbReference type="NCBI Taxonomy" id="459525"/>
    <lineage>
        <taxon>Bacteria</taxon>
        <taxon>Bacillati</taxon>
        <taxon>Bacillota</taxon>
        <taxon>Bacilli</taxon>
        <taxon>Bacillales</taxon>
        <taxon>Fictibacillaceae</taxon>
        <taxon>Fictibacillus</taxon>
    </lineage>
</organism>
<dbReference type="GO" id="GO:0005886">
    <property type="term" value="C:plasma membrane"/>
    <property type="evidence" value="ECO:0007669"/>
    <property type="project" value="UniProtKB-SubCell"/>
</dbReference>
<dbReference type="Proteomes" id="UP000199544">
    <property type="component" value="Unassembled WGS sequence"/>
</dbReference>
<keyword evidence="12" id="KW-1185">Reference proteome</keyword>
<keyword evidence="7 9" id="KW-1133">Transmembrane helix</keyword>
<dbReference type="PANTHER" id="PTHR32243">
    <property type="entry name" value="MALTOSE TRANSPORT SYSTEM PERMEASE-RELATED"/>
    <property type="match status" value="1"/>
</dbReference>
<dbReference type="PROSITE" id="PS50928">
    <property type="entry name" value="ABC_TM1"/>
    <property type="match status" value="1"/>
</dbReference>
<evidence type="ECO:0000256" key="7">
    <source>
        <dbReference type="ARBA" id="ARBA00022989"/>
    </source>
</evidence>
<dbReference type="EMBL" id="FNHW01000001">
    <property type="protein sequence ID" value="SDM73736.1"/>
    <property type="molecule type" value="Genomic_DNA"/>
</dbReference>
<evidence type="ECO:0000256" key="6">
    <source>
        <dbReference type="ARBA" id="ARBA00022692"/>
    </source>
</evidence>
<dbReference type="STRING" id="459525.SAMN04488137_1698"/>
<dbReference type="InterPro" id="IPR050901">
    <property type="entry name" value="BP-dep_ABC_trans_perm"/>
</dbReference>
<protein>
    <submittedName>
        <fullName evidence="11">Carbohydrate ABC transporter membrane protein 2, CUT1 family</fullName>
    </submittedName>
</protein>
<gene>
    <name evidence="11" type="ORF">SAMN04488137_1698</name>
</gene>
<dbReference type="InterPro" id="IPR000515">
    <property type="entry name" value="MetI-like"/>
</dbReference>
<dbReference type="CDD" id="cd06261">
    <property type="entry name" value="TM_PBP2"/>
    <property type="match status" value="1"/>
</dbReference>